<evidence type="ECO:0000313" key="4">
    <source>
        <dbReference type="EMBL" id="KAK2189740.1"/>
    </source>
</evidence>
<keyword evidence="5" id="KW-1185">Reference proteome</keyword>
<evidence type="ECO:0000256" key="1">
    <source>
        <dbReference type="ARBA" id="ARBA00022441"/>
    </source>
</evidence>
<keyword evidence="2" id="KW-0677">Repeat</keyword>
<dbReference type="SMART" id="SM00875">
    <property type="entry name" value="BACK"/>
    <property type="match status" value="1"/>
</dbReference>
<dbReference type="Pfam" id="PF07707">
    <property type="entry name" value="BACK"/>
    <property type="match status" value="1"/>
</dbReference>
<dbReference type="Pfam" id="PF00651">
    <property type="entry name" value="BTB"/>
    <property type="match status" value="1"/>
</dbReference>
<dbReference type="InterPro" id="IPR017096">
    <property type="entry name" value="BTB-kelch_protein"/>
</dbReference>
<name>A0AAD9P7S4_RIDPI</name>
<dbReference type="InterPro" id="IPR000210">
    <property type="entry name" value="BTB/POZ_dom"/>
</dbReference>
<sequence>MLFYDDTQASTFHDLLEFIYKAKVTFTSGNVQPLFEAATRMQVEGLQEACATFITTRITPANCLGLCKLAGQLSHSALEQRAKEYALRVFSQIKDSEEFLEMAPADLCVYIDNDHLNTQSEEEVAAAILRWLRHRPETRLTAMDHVMQCVRLPNFDAAYLKFALLKDPEVTASPEVVKQLKDGHVLSQTPEVLAHERRPRRSTGAERHLVVLGGWSEDNRFVNDTVDWGLVTDSEPVLMSPMPASDNLEITSCVVGDDIYVSGLGQGGDELWKFESQRNRWLPYARLMVARRRHCMVAAGGAVFAVGGLGQRGRTLDSVERYDRVKDAWTEVGRLDHAVMSAGAVGYSGHVLVFGGTKNQRVAVDCVQCFDPITRQCSALSALPRPLGLCRAVLCSGHVIVLEKRDTFVYDIADNSWSARSRHRTGVDQFGCVVDADDVYVVGGRGVDGRFSADIRRVSALSVIGGSAGETWHTVGQLPRPMMVFAAEVVTMSRR</sequence>
<accession>A0AAD9P7S4</accession>
<gene>
    <name evidence="4" type="ORF">NP493_98g02008</name>
</gene>
<dbReference type="SUPFAM" id="SSF117281">
    <property type="entry name" value="Kelch motif"/>
    <property type="match status" value="1"/>
</dbReference>
<evidence type="ECO:0000259" key="3">
    <source>
        <dbReference type="SMART" id="SM00875"/>
    </source>
</evidence>
<evidence type="ECO:0000256" key="2">
    <source>
        <dbReference type="ARBA" id="ARBA00022737"/>
    </source>
</evidence>
<reference evidence="4" key="1">
    <citation type="journal article" date="2023" name="Mol. Biol. Evol.">
        <title>Third-Generation Sequencing Reveals the Adaptive Role of the Epigenome in Three Deep-Sea Polychaetes.</title>
        <authorList>
            <person name="Perez M."/>
            <person name="Aroh O."/>
            <person name="Sun Y."/>
            <person name="Lan Y."/>
            <person name="Juniper S.K."/>
            <person name="Young C.R."/>
            <person name="Angers B."/>
            <person name="Qian P.Y."/>
        </authorList>
    </citation>
    <scope>NUCLEOTIDE SEQUENCE</scope>
    <source>
        <strain evidence="4">R07B-5</strain>
    </source>
</reference>
<evidence type="ECO:0000313" key="5">
    <source>
        <dbReference type="Proteomes" id="UP001209878"/>
    </source>
</evidence>
<dbReference type="FunFam" id="1.25.40.420:FF:000001">
    <property type="entry name" value="Kelch-like family member 12"/>
    <property type="match status" value="1"/>
</dbReference>
<organism evidence="4 5">
    <name type="scientific">Ridgeia piscesae</name>
    <name type="common">Tubeworm</name>
    <dbReference type="NCBI Taxonomy" id="27915"/>
    <lineage>
        <taxon>Eukaryota</taxon>
        <taxon>Metazoa</taxon>
        <taxon>Spiralia</taxon>
        <taxon>Lophotrochozoa</taxon>
        <taxon>Annelida</taxon>
        <taxon>Polychaeta</taxon>
        <taxon>Sedentaria</taxon>
        <taxon>Canalipalpata</taxon>
        <taxon>Sabellida</taxon>
        <taxon>Siboglinidae</taxon>
        <taxon>Ridgeia</taxon>
    </lineage>
</organism>
<proteinExistence type="predicted"/>
<keyword evidence="1" id="KW-0880">Kelch repeat</keyword>
<dbReference type="Pfam" id="PF01344">
    <property type="entry name" value="Kelch_1"/>
    <property type="match status" value="2"/>
</dbReference>
<dbReference type="InterPro" id="IPR015915">
    <property type="entry name" value="Kelch-typ_b-propeller"/>
</dbReference>
<feature type="domain" description="BACK" evidence="3">
    <location>
        <begin position="63"/>
        <end position="165"/>
    </location>
</feature>
<dbReference type="AlphaFoldDB" id="A0AAD9P7S4"/>
<dbReference type="PANTHER" id="PTHR24412:SF420">
    <property type="entry name" value="KELCH-LIKE PROTEIN 11"/>
    <property type="match status" value="1"/>
</dbReference>
<dbReference type="EMBL" id="JAODUO010000098">
    <property type="protein sequence ID" value="KAK2189740.1"/>
    <property type="molecule type" value="Genomic_DNA"/>
</dbReference>
<dbReference type="InterPro" id="IPR006652">
    <property type="entry name" value="Kelch_1"/>
</dbReference>
<dbReference type="SMART" id="SM00612">
    <property type="entry name" value="Kelch"/>
    <property type="match status" value="3"/>
</dbReference>
<dbReference type="InterPro" id="IPR011705">
    <property type="entry name" value="BACK"/>
</dbReference>
<dbReference type="PANTHER" id="PTHR24412">
    <property type="entry name" value="KELCH PROTEIN"/>
    <property type="match status" value="1"/>
</dbReference>
<dbReference type="Proteomes" id="UP001209878">
    <property type="component" value="Unassembled WGS sequence"/>
</dbReference>
<dbReference type="Gene3D" id="2.120.10.80">
    <property type="entry name" value="Kelch-type beta propeller"/>
    <property type="match status" value="2"/>
</dbReference>
<dbReference type="Gene3D" id="1.25.40.420">
    <property type="match status" value="1"/>
</dbReference>
<dbReference type="PIRSF" id="PIRSF037037">
    <property type="entry name" value="Kelch-like_protein_gigaxonin"/>
    <property type="match status" value="1"/>
</dbReference>
<dbReference type="SUPFAM" id="SSF54695">
    <property type="entry name" value="POZ domain"/>
    <property type="match status" value="1"/>
</dbReference>
<dbReference type="Gene3D" id="3.30.710.10">
    <property type="entry name" value="Potassium Channel Kv1.1, Chain A"/>
    <property type="match status" value="1"/>
</dbReference>
<protein>
    <recommendedName>
        <fullName evidence="3">BACK domain-containing protein</fullName>
    </recommendedName>
</protein>
<comment type="caution">
    <text evidence="4">The sequence shown here is derived from an EMBL/GenBank/DDBJ whole genome shotgun (WGS) entry which is preliminary data.</text>
</comment>
<dbReference type="InterPro" id="IPR011333">
    <property type="entry name" value="SKP1/BTB/POZ_sf"/>
</dbReference>